<dbReference type="GO" id="GO:0072659">
    <property type="term" value="P:protein localization to plasma membrane"/>
    <property type="evidence" value="ECO:0000318"/>
    <property type="project" value="GO_Central"/>
</dbReference>
<dbReference type="PROSITE" id="PS50002">
    <property type="entry name" value="SH3"/>
    <property type="match status" value="1"/>
</dbReference>
<dbReference type="Pfam" id="PF07653">
    <property type="entry name" value="SH3_2"/>
    <property type="match status" value="1"/>
</dbReference>
<feature type="compositionally biased region" description="Basic and acidic residues" evidence="4">
    <location>
        <begin position="228"/>
        <end position="238"/>
    </location>
</feature>
<evidence type="ECO:0000256" key="1">
    <source>
        <dbReference type="ARBA" id="ARBA00022443"/>
    </source>
</evidence>
<evidence type="ECO:0000256" key="5">
    <source>
        <dbReference type="SAM" id="Phobius"/>
    </source>
</evidence>
<dbReference type="PANTHER" id="PTHR16830:SF13">
    <property type="entry name" value="FYN-BINDING PROTEIN 1"/>
    <property type="match status" value="1"/>
</dbReference>
<proteinExistence type="predicted"/>
<dbReference type="GO" id="GO:0050852">
    <property type="term" value="P:T cell receptor signaling pathway"/>
    <property type="evidence" value="ECO:0000318"/>
    <property type="project" value="GO_Central"/>
</dbReference>
<dbReference type="GO" id="GO:0005886">
    <property type="term" value="C:plasma membrane"/>
    <property type="evidence" value="ECO:0000318"/>
    <property type="project" value="GO_Central"/>
</dbReference>
<feature type="domain" description="SH3" evidence="6">
    <location>
        <begin position="453"/>
        <end position="513"/>
    </location>
</feature>
<dbReference type="GeneTree" id="ENSGT00530000063460"/>
<feature type="compositionally biased region" description="Pro residues" evidence="4">
    <location>
        <begin position="340"/>
        <end position="349"/>
    </location>
</feature>
<feature type="region of interest" description="Disordered" evidence="4">
    <location>
        <begin position="175"/>
        <end position="356"/>
    </location>
</feature>
<keyword evidence="8" id="KW-1185">Reference proteome</keyword>
<organism evidence="7 8">
    <name type="scientific">Anolis carolinensis</name>
    <name type="common">Green anole</name>
    <name type="synonym">American chameleon</name>
    <dbReference type="NCBI Taxonomy" id="28377"/>
    <lineage>
        <taxon>Eukaryota</taxon>
        <taxon>Metazoa</taxon>
        <taxon>Chordata</taxon>
        <taxon>Craniata</taxon>
        <taxon>Vertebrata</taxon>
        <taxon>Euteleostomi</taxon>
        <taxon>Lepidosauria</taxon>
        <taxon>Squamata</taxon>
        <taxon>Bifurcata</taxon>
        <taxon>Unidentata</taxon>
        <taxon>Episquamata</taxon>
        <taxon>Toxicofera</taxon>
        <taxon>Iguania</taxon>
        <taxon>Dactyloidae</taxon>
        <taxon>Anolis</taxon>
    </lineage>
</organism>
<dbReference type="GO" id="GO:0032991">
    <property type="term" value="C:protein-containing complex"/>
    <property type="evidence" value="ECO:0007669"/>
    <property type="project" value="Ensembl"/>
</dbReference>
<keyword evidence="2" id="KW-0597">Phosphoprotein</keyword>
<dbReference type="Pfam" id="PF14603">
    <property type="entry name" value="hSH3"/>
    <property type="match status" value="1"/>
</dbReference>
<dbReference type="InterPro" id="IPR029294">
    <property type="entry name" value="hSH3"/>
</dbReference>
<evidence type="ECO:0000313" key="7">
    <source>
        <dbReference type="Ensembl" id="ENSACAP00000031349.1"/>
    </source>
</evidence>
<keyword evidence="1 3" id="KW-0728">SH3 domain</keyword>
<keyword evidence="5" id="KW-1133">Transmembrane helix</keyword>
<keyword evidence="5" id="KW-0812">Transmembrane</keyword>
<keyword evidence="5" id="KW-0472">Membrane</keyword>
<feature type="region of interest" description="Disordered" evidence="4">
    <location>
        <begin position="410"/>
        <end position="442"/>
    </location>
</feature>
<dbReference type="PANTHER" id="PTHR16830">
    <property type="entry name" value="SH2 CONTAINING ADAPTOR PRAM-1 RELATED"/>
    <property type="match status" value="1"/>
</dbReference>
<accession>A0A803T809</accession>
<dbReference type="Proteomes" id="UP000001646">
    <property type="component" value="Chromosome 2"/>
</dbReference>
<dbReference type="GO" id="GO:0007229">
    <property type="term" value="P:integrin-mediated signaling pathway"/>
    <property type="evidence" value="ECO:0000318"/>
    <property type="project" value="GO_Central"/>
</dbReference>
<feature type="compositionally biased region" description="Polar residues" evidence="4">
    <location>
        <begin position="277"/>
        <end position="290"/>
    </location>
</feature>
<dbReference type="AlphaFoldDB" id="A0A803T809"/>
<protein>
    <submittedName>
        <fullName evidence="7">FYN binding protein 1</fullName>
    </submittedName>
</protein>
<evidence type="ECO:0000256" key="3">
    <source>
        <dbReference type="PROSITE-ProRule" id="PRU00192"/>
    </source>
</evidence>
<dbReference type="Bgee" id="ENSACAG00000026231">
    <property type="expression patterns" value="Expressed in adrenal gland and 9 other cell types or tissues"/>
</dbReference>
<dbReference type="SUPFAM" id="SSF50044">
    <property type="entry name" value="SH3-domain"/>
    <property type="match status" value="2"/>
</dbReference>
<dbReference type="Gene3D" id="2.30.30.40">
    <property type="entry name" value="SH3 Domains"/>
    <property type="match status" value="2"/>
</dbReference>
<gene>
    <name evidence="7" type="primary">FYB1</name>
</gene>
<feature type="compositionally biased region" description="Basic and acidic residues" evidence="4">
    <location>
        <begin position="176"/>
        <end position="203"/>
    </location>
</feature>
<dbReference type="Ensembl" id="ENSACAT00000044303.1">
    <property type="protein sequence ID" value="ENSACAP00000031349.1"/>
    <property type="gene ID" value="ENSACAG00000026231.2"/>
</dbReference>
<reference evidence="7" key="3">
    <citation type="submission" date="2025-09" db="UniProtKB">
        <authorList>
            <consortium name="Ensembl"/>
        </authorList>
    </citation>
    <scope>IDENTIFICATION</scope>
</reference>
<evidence type="ECO:0000313" key="8">
    <source>
        <dbReference type="Proteomes" id="UP000001646"/>
    </source>
</evidence>
<feature type="region of interest" description="Disordered" evidence="4">
    <location>
        <begin position="37"/>
        <end position="160"/>
    </location>
</feature>
<feature type="compositionally biased region" description="Low complexity" evidence="4">
    <location>
        <begin position="75"/>
        <end position="86"/>
    </location>
</feature>
<feature type="compositionally biased region" description="Polar residues" evidence="4">
    <location>
        <begin position="132"/>
        <end position="141"/>
    </location>
</feature>
<evidence type="ECO:0000256" key="2">
    <source>
        <dbReference type="ARBA" id="ARBA00022553"/>
    </source>
</evidence>
<feature type="compositionally biased region" description="Basic and acidic residues" evidence="4">
    <location>
        <begin position="64"/>
        <end position="74"/>
    </location>
</feature>
<dbReference type="InterPro" id="IPR001452">
    <property type="entry name" value="SH3_domain"/>
</dbReference>
<evidence type="ECO:0000259" key="6">
    <source>
        <dbReference type="PROSITE" id="PS50002"/>
    </source>
</evidence>
<evidence type="ECO:0000256" key="4">
    <source>
        <dbReference type="SAM" id="MobiDB-lite"/>
    </source>
</evidence>
<dbReference type="InterPro" id="IPR043443">
    <property type="entry name" value="FYB1/2-like"/>
</dbReference>
<feature type="transmembrane region" description="Helical" evidence="5">
    <location>
        <begin position="582"/>
        <end position="602"/>
    </location>
</feature>
<dbReference type="SMART" id="SM00326">
    <property type="entry name" value="SH3"/>
    <property type="match status" value="1"/>
</dbReference>
<dbReference type="FunFam" id="2.30.30.40:FF:000133">
    <property type="entry name" value="FYN-binding protein-like isoform X2"/>
    <property type="match status" value="1"/>
</dbReference>
<sequence length="698" mass="78401">MAKFSNNPAEEVHNRQVRIGGQPSLVTKTAFEKFAQLENAGPPVKPSSFTKPAPLKTSVGAKPFLHDASDKDSKPSSLKSSPIASKVAALAQAVNKDANEKPGFPKPLGPKPIEGLKQEPKPLFPKPPENRLTGSLPSKNVTRPPGPKPNLKPNLQESEAKPVFPKVLEKISASQENDHKALFPKPPLREKPGLHPIHNEEASNKNALLIRAPSSSGGLKPKVNSFRTPKDVEEENNKGVDPAVSPFPPLKHVVSHQNNLSPVHPKPIAQQIEEGRSSVTKNISRFNQEDSGPPSGAPSSKFVSSVKVATTGPWANNSEKEESDKTLPKRKALPPLFKLGPPPQKPSRPPTVDLERFGKNKEESEYFFIYYMNIRSSSLGYHNPLSYGRFFLSAGFKYNISPFSFCRPTAREEEKKKEKEEKKRSDQEKKEQKEKEKKEQETRKKFKLVGPIEVIHQARACMDFKGGKNDLSFRQGDRIEIIRITDNPEGKWLGRTRGCYGYIKTTMVEIDYDSLKRKPQASINLRPRQQDSDQEVYDDVGDQDTISRYSQGRKGGRFSCGQTPYHWIQARNNILKCSVNCMLILLFTFVLFSNLFSLGINMKPSSFGKARSDERDSQKVKKIEKEEKEFRKKFKFEGDIRVLYSTTISQAPSPKKRGSKDLPVRLGESVDVIQNVDDTKVLCRNEEGKSLFIYTYIE</sequence>
<reference evidence="7" key="2">
    <citation type="submission" date="2025-08" db="UniProtKB">
        <authorList>
            <consortium name="Ensembl"/>
        </authorList>
    </citation>
    <scope>IDENTIFICATION</scope>
</reference>
<dbReference type="InParanoid" id="A0A803T809"/>
<name>A0A803T809_ANOCA</name>
<feature type="compositionally biased region" description="Basic and acidic residues" evidence="4">
    <location>
        <begin position="318"/>
        <end position="327"/>
    </location>
</feature>
<dbReference type="InterPro" id="IPR036028">
    <property type="entry name" value="SH3-like_dom_sf"/>
</dbReference>
<feature type="region of interest" description="Disordered" evidence="4">
    <location>
        <begin position="1"/>
        <end position="23"/>
    </location>
</feature>
<reference evidence="7 8" key="1">
    <citation type="submission" date="2009-12" db="EMBL/GenBank/DDBJ databases">
        <title>The Genome Sequence of Anolis carolinensis (Green Anole Lizard).</title>
        <authorList>
            <consortium name="The Genome Sequencing Platform"/>
            <person name="Di Palma F."/>
            <person name="Alfoldi J."/>
            <person name="Heiman D."/>
            <person name="Young S."/>
            <person name="Grabherr M."/>
            <person name="Johnson J."/>
            <person name="Lander E.S."/>
            <person name="Lindblad-Toh K."/>
        </authorList>
    </citation>
    <scope>NUCLEOTIDE SEQUENCE [LARGE SCALE GENOMIC DNA]</scope>
    <source>
        <strain evidence="7 8">JBL SC #1</strain>
    </source>
</reference>